<feature type="domain" description="AMP-dependent synthetase/ligase" evidence="1">
    <location>
        <begin position="121"/>
        <end position="274"/>
    </location>
</feature>
<name>A0AAC9IVA8_9BURK</name>
<evidence type="ECO:0000259" key="1">
    <source>
        <dbReference type="Pfam" id="PF00501"/>
    </source>
</evidence>
<dbReference type="AlphaFoldDB" id="A0AAC9IVA8"/>
<proteinExistence type="predicted"/>
<evidence type="ECO:0000313" key="3">
    <source>
        <dbReference type="Proteomes" id="UP000182060"/>
    </source>
</evidence>
<dbReference type="RefSeq" id="WP_071539386.1">
    <property type="nucleotide sequence ID" value="NZ_CP015016.1"/>
</dbReference>
<dbReference type="PANTHER" id="PTHR43845">
    <property type="entry name" value="BLR5969 PROTEIN"/>
    <property type="match status" value="1"/>
</dbReference>
<dbReference type="Gene3D" id="3.40.50.12780">
    <property type="entry name" value="N-terminal domain of ligase-like"/>
    <property type="match status" value="1"/>
</dbReference>
<reference evidence="2" key="1">
    <citation type="journal article" date="2017" name="Appl. Environ. Microbiol.">
        <title>Microdiversification of a pelagic Polynucleobacter species is mainly driven by acquisition of genomic islands from a partially interspecific gene pool.</title>
        <authorList>
            <person name="Hoetzinger M."/>
            <person name="Hahn M.W."/>
            <person name="Jezberova J."/>
            <person name="Schmidt J."/>
            <person name="Koll U."/>
        </authorList>
    </citation>
    <scope>NUCLEOTIDE SEQUENCE</scope>
    <source>
        <strain evidence="2">MWH-RechtKol4</strain>
    </source>
</reference>
<dbReference type="Pfam" id="PF00501">
    <property type="entry name" value="AMP-binding"/>
    <property type="match status" value="1"/>
</dbReference>
<evidence type="ECO:0000313" key="2">
    <source>
        <dbReference type="EMBL" id="APC01380.1"/>
    </source>
</evidence>
<gene>
    <name evidence="2" type="ORF">AOC25_07015</name>
</gene>
<protein>
    <submittedName>
        <fullName evidence="2">AMP-dependent synthetase</fullName>
    </submittedName>
</protein>
<sequence length="418" mass="45702">MTLDKLETRTHTDRESALLHDLPEQIQYAKEHTEYFAQLLSQIDPGKITTREALASLPVTRKSDLSEQQKITPPFGGMNATPIHHLKRVFQSPGPIHEPQGIELDGFRMARSLRAAGFCSGDLVHNTFSYHFTPGAWMMEGGAHALGCCVFPAGVGQTELQAQTIAHLRPTAYTGTPSFLKIILEKADELNLDSSSIKKAVVSGEALTPSLRDWFTKRGIVIVSAYATADVGLIAYETPKLSSGMIIDEEIILEIIEPNGSKPMPIGETGEVVITVFDKDYPLIRFGTGDLSAIDPASLTNPSPCGRTNLRIKGWLGRADQTTKIKGMFVHPGQVQEIIRKHPQISKARMVVTGNIGSEEMKLLCELKDGISTDVGDLNQAVVQTTRDVTKLRAIVSFEKTDALPSDGKLIEDARTYA</sequence>
<dbReference type="InterPro" id="IPR000873">
    <property type="entry name" value="AMP-dep_synth/lig_dom"/>
</dbReference>
<dbReference type="PANTHER" id="PTHR43845:SF1">
    <property type="entry name" value="BLR5969 PROTEIN"/>
    <property type="match status" value="1"/>
</dbReference>
<dbReference type="InterPro" id="IPR045851">
    <property type="entry name" value="AMP-bd_C_sf"/>
</dbReference>
<dbReference type="Proteomes" id="UP000182060">
    <property type="component" value="Chromosome"/>
</dbReference>
<dbReference type="Gene3D" id="3.30.300.30">
    <property type="match status" value="1"/>
</dbReference>
<accession>A0AAC9IVA8</accession>
<dbReference type="EMBL" id="CP015017">
    <property type="protein sequence ID" value="APC01380.1"/>
    <property type="molecule type" value="Genomic_DNA"/>
</dbReference>
<dbReference type="SUPFAM" id="SSF56801">
    <property type="entry name" value="Acetyl-CoA synthetase-like"/>
    <property type="match status" value="1"/>
</dbReference>
<dbReference type="InterPro" id="IPR042099">
    <property type="entry name" value="ANL_N_sf"/>
</dbReference>
<organism evidence="2 3">
    <name type="scientific">Polynucleobacter asymbioticus</name>
    <dbReference type="NCBI Taxonomy" id="576611"/>
    <lineage>
        <taxon>Bacteria</taxon>
        <taxon>Pseudomonadati</taxon>
        <taxon>Pseudomonadota</taxon>
        <taxon>Betaproteobacteria</taxon>
        <taxon>Burkholderiales</taxon>
        <taxon>Burkholderiaceae</taxon>
        <taxon>Polynucleobacter</taxon>
    </lineage>
</organism>